<dbReference type="PANTHER" id="PTHR34218:SF3">
    <property type="entry name" value="ACYL-HOMOSERINE LACTONE ACYLASE PVDQ"/>
    <property type="match status" value="1"/>
</dbReference>
<dbReference type="Gene3D" id="3.60.20.10">
    <property type="entry name" value="Glutamine Phosphoribosylpyrophosphate, subunit 1, domain 1"/>
    <property type="match status" value="1"/>
</dbReference>
<evidence type="ECO:0000313" key="6">
    <source>
        <dbReference type="EMBL" id="SDJ07827.1"/>
    </source>
</evidence>
<dbReference type="GO" id="GO:0016811">
    <property type="term" value="F:hydrolase activity, acting on carbon-nitrogen (but not peptide) bonds, in linear amides"/>
    <property type="evidence" value="ECO:0007669"/>
    <property type="project" value="InterPro"/>
</dbReference>
<dbReference type="InterPro" id="IPR023343">
    <property type="entry name" value="Penicillin_amidase_dom1"/>
</dbReference>
<comment type="similarity">
    <text evidence="1">Belongs to the peptidase S45 family.</text>
</comment>
<accession>A0A1G8QSZ5</accession>
<dbReference type="SUPFAM" id="SSF56235">
    <property type="entry name" value="N-terminal nucleophile aminohydrolases (Ntn hydrolases)"/>
    <property type="match status" value="1"/>
</dbReference>
<feature type="chain" id="PRO_5011632421" evidence="5">
    <location>
        <begin position="24"/>
        <end position="726"/>
    </location>
</feature>
<name>A0A1G8QSZ5_9PSEU</name>
<evidence type="ECO:0000256" key="5">
    <source>
        <dbReference type="SAM" id="SignalP"/>
    </source>
</evidence>
<keyword evidence="4" id="KW-0865">Zymogen</keyword>
<reference evidence="7" key="1">
    <citation type="submission" date="2016-10" db="EMBL/GenBank/DDBJ databases">
        <authorList>
            <person name="Varghese N."/>
            <person name="Submissions S."/>
        </authorList>
    </citation>
    <scope>NUCLEOTIDE SEQUENCE [LARGE SCALE GENOMIC DNA]</scope>
    <source>
        <strain evidence="7">DSM 44796</strain>
    </source>
</reference>
<proteinExistence type="inferred from homology"/>
<evidence type="ECO:0000256" key="2">
    <source>
        <dbReference type="ARBA" id="ARBA00022729"/>
    </source>
</evidence>
<feature type="signal peptide" evidence="5">
    <location>
        <begin position="1"/>
        <end position="23"/>
    </location>
</feature>
<dbReference type="GO" id="GO:0017000">
    <property type="term" value="P:antibiotic biosynthetic process"/>
    <property type="evidence" value="ECO:0007669"/>
    <property type="project" value="InterPro"/>
</dbReference>
<evidence type="ECO:0000256" key="3">
    <source>
        <dbReference type="ARBA" id="ARBA00022801"/>
    </source>
</evidence>
<evidence type="ECO:0000256" key="4">
    <source>
        <dbReference type="ARBA" id="ARBA00023145"/>
    </source>
</evidence>
<dbReference type="Gene3D" id="2.30.120.10">
    <property type="match status" value="1"/>
</dbReference>
<organism evidence="6 7">
    <name type="scientific">Lentzea albidocapillata subsp. violacea</name>
    <dbReference type="NCBI Taxonomy" id="128104"/>
    <lineage>
        <taxon>Bacteria</taxon>
        <taxon>Bacillati</taxon>
        <taxon>Actinomycetota</taxon>
        <taxon>Actinomycetes</taxon>
        <taxon>Pseudonocardiales</taxon>
        <taxon>Pseudonocardiaceae</taxon>
        <taxon>Lentzea</taxon>
    </lineage>
</organism>
<dbReference type="InterPro" id="IPR043146">
    <property type="entry name" value="Penicillin_amidase_N_B-knob"/>
</dbReference>
<dbReference type="Proteomes" id="UP000199682">
    <property type="component" value="Unassembled WGS sequence"/>
</dbReference>
<sequence>MRRFIALSLAIAGVLITSPPAVAGGGTVIRRTSYGIPHVLAADYRGAGQGLGYAFAEDNACVMAEIVVTLAAERSRWFGPDGLASDLYYQRLNQSTVVERQLARGPSKQARDLVRGYVAGFNRYLTDNGLPAACATYARPITEIDVWRRVHQVAGLTGGEGFQEQLVSAQPPGSAVTAPARVATERPGSNGIALGRDATVPGTGMVLGNPHFDWDDTWRFYQHHLTIPGELNVSGAGLYGVPVVNIGHNDRLGWTHTASEAQTVTLSKLTLVPGDPTSYVVDGKAHRMIAEQVTAGGITRTLYRTPDGPVVEDDRALQWTDTSAFVLRDANHGNLQVVDQWLAIARARSVSGLHKALVRHQALPWVNTIASDATGTAYYGDVQVVPHVTDEQRTRCGVSAPIGLVVLDGSRSDCGWGTDPDAVTPGRFGPGRLPHLIRRDHVSNMNDSPWLANPAAPLTGYPSIVGDVGTERSARTRMGLDMIGSNDFTLSTLESAMFGNRNLTAEQGRAAVVEMCQANPALPANDGQLVDVRAACAALAAWPGTGDTGERSGGAYFWRSFLALTGRPGTQLWQVPFDPADAVHTPRGINADDPGVQRAFAEAVRMFASAGVAVDVPLDAVQQYEGIPIHGCRGPEGCFNVISVPGPPRPGMAPGIPHGSSFVMAVELTRNGPRMSSMLVYGQSADPASPHHTDQARLYARKQWVKGEFTEREIAANPDLSVRRLR</sequence>
<evidence type="ECO:0000313" key="7">
    <source>
        <dbReference type="Proteomes" id="UP000199682"/>
    </source>
</evidence>
<keyword evidence="3" id="KW-0378">Hydrolase</keyword>
<dbReference type="EMBL" id="FNET01000001">
    <property type="protein sequence ID" value="SDJ07827.1"/>
    <property type="molecule type" value="Genomic_DNA"/>
</dbReference>
<dbReference type="Pfam" id="PF01804">
    <property type="entry name" value="Penicil_amidase"/>
    <property type="match status" value="1"/>
</dbReference>
<protein>
    <submittedName>
        <fullName evidence="6">Acyl-homoserine-lactone acylase</fullName>
    </submittedName>
</protein>
<evidence type="ECO:0000256" key="1">
    <source>
        <dbReference type="ARBA" id="ARBA00006586"/>
    </source>
</evidence>
<dbReference type="PANTHER" id="PTHR34218">
    <property type="entry name" value="PEPTIDASE S45 PENICILLIN AMIDASE"/>
    <property type="match status" value="1"/>
</dbReference>
<dbReference type="InterPro" id="IPR043147">
    <property type="entry name" value="Penicillin_amidase_A-knob"/>
</dbReference>
<dbReference type="AlphaFoldDB" id="A0A1G8QSZ5"/>
<dbReference type="Gene3D" id="1.10.1400.10">
    <property type="match status" value="1"/>
</dbReference>
<gene>
    <name evidence="6" type="ORF">SAMN04488074_101448</name>
</gene>
<dbReference type="InterPro" id="IPR029055">
    <property type="entry name" value="Ntn_hydrolases_N"/>
</dbReference>
<dbReference type="Gene3D" id="1.10.439.10">
    <property type="entry name" value="Penicillin Amidohydrolase, domain 1"/>
    <property type="match status" value="1"/>
</dbReference>
<dbReference type="InterPro" id="IPR002692">
    <property type="entry name" value="S45"/>
</dbReference>
<keyword evidence="2 5" id="KW-0732">Signal</keyword>